<protein>
    <submittedName>
        <fullName evidence="2">RidA family protein</fullName>
    </submittedName>
</protein>
<dbReference type="RefSeq" id="WP_379078255.1">
    <property type="nucleotide sequence ID" value="NZ_JBHULL010000008.1"/>
</dbReference>
<comment type="caution">
    <text evidence="2">The sequence shown here is derived from an EMBL/GenBank/DDBJ whole genome shotgun (WGS) entry which is preliminary data.</text>
</comment>
<accession>A0ABW5MJ27</accession>
<dbReference type="NCBIfam" id="TIGR00004">
    <property type="entry name" value="Rid family detoxifying hydrolase"/>
    <property type="match status" value="1"/>
</dbReference>
<dbReference type="Proteomes" id="UP001597461">
    <property type="component" value="Unassembled WGS sequence"/>
</dbReference>
<evidence type="ECO:0000256" key="1">
    <source>
        <dbReference type="ARBA" id="ARBA00010552"/>
    </source>
</evidence>
<reference evidence="3" key="1">
    <citation type="journal article" date="2019" name="Int. J. Syst. Evol. Microbiol.">
        <title>The Global Catalogue of Microorganisms (GCM) 10K type strain sequencing project: providing services to taxonomists for standard genome sequencing and annotation.</title>
        <authorList>
            <consortium name="The Broad Institute Genomics Platform"/>
            <consortium name="The Broad Institute Genome Sequencing Center for Infectious Disease"/>
            <person name="Wu L."/>
            <person name="Ma J."/>
        </authorList>
    </citation>
    <scope>NUCLEOTIDE SEQUENCE [LARGE SCALE GENOMIC DNA]</scope>
    <source>
        <strain evidence="3">KCTC 42866</strain>
    </source>
</reference>
<dbReference type="CDD" id="cd00448">
    <property type="entry name" value="YjgF_YER057c_UK114_family"/>
    <property type="match status" value="1"/>
</dbReference>
<dbReference type="SUPFAM" id="SSF55298">
    <property type="entry name" value="YjgF-like"/>
    <property type="match status" value="1"/>
</dbReference>
<evidence type="ECO:0000313" key="3">
    <source>
        <dbReference type="Proteomes" id="UP001597461"/>
    </source>
</evidence>
<organism evidence="2 3">
    <name type="scientific">Pedobacter vanadiisoli</name>
    <dbReference type="NCBI Taxonomy" id="1761975"/>
    <lineage>
        <taxon>Bacteria</taxon>
        <taxon>Pseudomonadati</taxon>
        <taxon>Bacteroidota</taxon>
        <taxon>Sphingobacteriia</taxon>
        <taxon>Sphingobacteriales</taxon>
        <taxon>Sphingobacteriaceae</taxon>
        <taxon>Pedobacter</taxon>
    </lineage>
</organism>
<dbReference type="EMBL" id="JBHULL010000008">
    <property type="protein sequence ID" value="MFD2582816.1"/>
    <property type="molecule type" value="Genomic_DNA"/>
</dbReference>
<keyword evidence="3" id="KW-1185">Reference proteome</keyword>
<dbReference type="PANTHER" id="PTHR11803:SF39">
    <property type="entry name" value="2-IMINOBUTANOATE_2-IMINOPROPANOATE DEAMINASE"/>
    <property type="match status" value="1"/>
</dbReference>
<proteinExistence type="inferred from homology"/>
<sequence length="126" mass="13628">MKQIINTNNAPAPIGPYSQAVQAGNFLFVSGQVAINPENGELNIGNIEEETHQVMRNLKAVLLEAGLTFDNVVKSTIFLSDMGTFAQVNEVYGQYFTADFPARETVQVSVLPKNVNVEISVIAVTG</sequence>
<dbReference type="InterPro" id="IPR006056">
    <property type="entry name" value="RidA"/>
</dbReference>
<dbReference type="Gene3D" id="3.30.1330.40">
    <property type="entry name" value="RutC-like"/>
    <property type="match status" value="1"/>
</dbReference>
<name>A0ABW5MJ27_9SPHI</name>
<dbReference type="InterPro" id="IPR035959">
    <property type="entry name" value="RutC-like_sf"/>
</dbReference>
<comment type="similarity">
    <text evidence="1">Belongs to the RutC family.</text>
</comment>
<evidence type="ECO:0000313" key="2">
    <source>
        <dbReference type="EMBL" id="MFD2582816.1"/>
    </source>
</evidence>
<dbReference type="PANTHER" id="PTHR11803">
    <property type="entry name" value="2-IMINOBUTANOATE/2-IMINOPROPANOATE DEAMINASE RIDA"/>
    <property type="match status" value="1"/>
</dbReference>
<gene>
    <name evidence="2" type="ORF">ACFSR6_09970</name>
</gene>
<dbReference type="InterPro" id="IPR006175">
    <property type="entry name" value="YjgF/YER057c/UK114"/>
</dbReference>
<dbReference type="Pfam" id="PF01042">
    <property type="entry name" value="Ribonuc_L-PSP"/>
    <property type="match status" value="1"/>
</dbReference>